<dbReference type="Gene3D" id="3.50.50.60">
    <property type="entry name" value="FAD/NAD(P)-binding domain"/>
    <property type="match status" value="1"/>
</dbReference>
<dbReference type="GO" id="GO:0008688">
    <property type="term" value="F:3-(3-hydroxyphenyl)propionate hydroxylase activity"/>
    <property type="evidence" value="ECO:0007669"/>
    <property type="project" value="TreeGrafter"/>
</dbReference>
<protein>
    <submittedName>
        <fullName evidence="3">FAD-dependent monooxygenase</fullName>
    </submittedName>
</protein>
<feature type="domain" description="FAD-binding" evidence="2">
    <location>
        <begin position="4"/>
        <end position="344"/>
    </location>
</feature>
<gene>
    <name evidence="3" type="ORF">D9R14_04160</name>
</gene>
<keyword evidence="1" id="KW-0560">Oxidoreductase</keyword>
<sequence>MEERVFIAGAGPVGMVAAAELVRRGVPVTVFEGEQALATESRASTFHPPTLDMLDDLGAAGELIAEGLIAPRFQYRRMNGEVIADFDFAAIADATRHPYRLQSEQFKLTRILLNKLDGTPGFEIEFGRRVVGVTQDADGVSVEIAREGGAVETRRGRWLIGADGARSQVRQALGIEFEGFTWPERFLVLSTPFDFYSVMPNLDAVSYVADPDLWHFLLKVPDLWRVMFPVHPDMSDQDAVSAAFGQSLLKRACPQGPAAFDIAHATLYRVHQRVAKTYRVGRAFLAGDAAHINNPLGGMGMNGGIHDAVSLSQRLAKVWHKEAGDDELDRYDLQRRQVTVEYVQTQTIQNKRNLEAASPEDQARFTDQMRHVKDDPAAMRDYLLRVSMFASLKRAAELG</sequence>
<dbReference type="PANTHER" id="PTHR43476:SF3">
    <property type="entry name" value="FAD-BINDING MONOOXYGENASE"/>
    <property type="match status" value="1"/>
</dbReference>
<keyword evidence="3" id="KW-0503">Monooxygenase</keyword>
<dbReference type="RefSeq" id="WP_121622040.1">
    <property type="nucleotide sequence ID" value="NZ_JACIIW010000003.1"/>
</dbReference>
<reference evidence="3 4" key="1">
    <citation type="submission" date="2018-10" db="EMBL/GenBank/DDBJ databases">
        <title>Xanthobacter tagetidis genome sequencing and assembly.</title>
        <authorList>
            <person name="Maclea K.S."/>
            <person name="Goen A.E."/>
            <person name="Fatima S.A."/>
        </authorList>
    </citation>
    <scope>NUCLEOTIDE SEQUENCE [LARGE SCALE GENOMIC DNA]</scope>
    <source>
        <strain evidence="3 4">ATCC 700314</strain>
    </source>
</reference>
<dbReference type="PANTHER" id="PTHR43476">
    <property type="entry name" value="3-(3-HYDROXY-PHENYL)PROPIONATE/3-HYDROXYCINNAMIC ACID HYDROXYLASE"/>
    <property type="match status" value="1"/>
</dbReference>
<evidence type="ECO:0000313" key="3">
    <source>
        <dbReference type="EMBL" id="RLP81188.1"/>
    </source>
</evidence>
<evidence type="ECO:0000256" key="1">
    <source>
        <dbReference type="ARBA" id="ARBA00023002"/>
    </source>
</evidence>
<dbReference type="InterPro" id="IPR050631">
    <property type="entry name" value="PheA/TfdB_FAD_monoxygenase"/>
</dbReference>
<proteinExistence type="predicted"/>
<dbReference type="Pfam" id="PF01494">
    <property type="entry name" value="FAD_binding_3"/>
    <property type="match status" value="1"/>
</dbReference>
<dbReference type="Gene3D" id="3.30.70.2450">
    <property type="match status" value="1"/>
</dbReference>
<dbReference type="InterPro" id="IPR002938">
    <property type="entry name" value="FAD-bd"/>
</dbReference>
<evidence type="ECO:0000259" key="2">
    <source>
        <dbReference type="Pfam" id="PF01494"/>
    </source>
</evidence>
<dbReference type="GO" id="GO:0019622">
    <property type="term" value="P:3-(3-hydroxy)phenylpropionate catabolic process"/>
    <property type="evidence" value="ECO:0007669"/>
    <property type="project" value="TreeGrafter"/>
</dbReference>
<keyword evidence="4" id="KW-1185">Reference proteome</keyword>
<dbReference type="GO" id="GO:0071949">
    <property type="term" value="F:FAD binding"/>
    <property type="evidence" value="ECO:0007669"/>
    <property type="project" value="InterPro"/>
</dbReference>
<dbReference type="AlphaFoldDB" id="A0A3L7ANY7"/>
<evidence type="ECO:0000313" key="4">
    <source>
        <dbReference type="Proteomes" id="UP000269692"/>
    </source>
</evidence>
<dbReference type="PRINTS" id="PR00420">
    <property type="entry name" value="RNGMNOXGNASE"/>
</dbReference>
<dbReference type="EMBL" id="RCTF01000002">
    <property type="protein sequence ID" value="RLP81188.1"/>
    <property type="molecule type" value="Genomic_DNA"/>
</dbReference>
<dbReference type="OrthoDB" id="9791689at2"/>
<organism evidence="3 4">
    <name type="scientific">Xanthobacter tagetidis</name>
    <dbReference type="NCBI Taxonomy" id="60216"/>
    <lineage>
        <taxon>Bacteria</taxon>
        <taxon>Pseudomonadati</taxon>
        <taxon>Pseudomonadota</taxon>
        <taxon>Alphaproteobacteria</taxon>
        <taxon>Hyphomicrobiales</taxon>
        <taxon>Xanthobacteraceae</taxon>
        <taxon>Xanthobacter</taxon>
    </lineage>
</organism>
<dbReference type="InterPro" id="IPR036188">
    <property type="entry name" value="FAD/NAD-bd_sf"/>
</dbReference>
<name>A0A3L7ANY7_9HYPH</name>
<dbReference type="SUPFAM" id="SSF51905">
    <property type="entry name" value="FAD/NAD(P)-binding domain"/>
    <property type="match status" value="1"/>
</dbReference>
<accession>A0A3L7ANY7</accession>
<comment type="caution">
    <text evidence="3">The sequence shown here is derived from an EMBL/GenBank/DDBJ whole genome shotgun (WGS) entry which is preliminary data.</text>
</comment>
<dbReference type="Proteomes" id="UP000269692">
    <property type="component" value="Unassembled WGS sequence"/>
</dbReference>